<keyword evidence="2 3" id="KW-0808">Transferase</keyword>
<dbReference type="PANTHER" id="PTHR11926">
    <property type="entry name" value="GLUCOSYL/GLUCURONOSYL TRANSFERASES"/>
    <property type="match status" value="1"/>
</dbReference>
<dbReference type="Gene3D" id="3.40.50.2000">
    <property type="entry name" value="Glycogen Phosphorylase B"/>
    <property type="match status" value="2"/>
</dbReference>
<protein>
    <recommendedName>
        <fullName evidence="4">Glycosyltransferase</fullName>
        <ecNumber evidence="4">2.4.1.-</ecNumber>
    </recommendedName>
</protein>
<evidence type="ECO:0000256" key="1">
    <source>
        <dbReference type="ARBA" id="ARBA00009995"/>
    </source>
</evidence>
<evidence type="ECO:0000256" key="3">
    <source>
        <dbReference type="RuleBase" id="RU003718"/>
    </source>
</evidence>
<dbReference type="OrthoDB" id="5835829at2759"/>
<accession>A0A1J6IK73</accession>
<sequence>MEQERVEKARHIVVLADQGQGHINPMLQFSKRLASKGIKITVATTLSNSMAMNAALSDSIITFTSIYDDCSEGGLVGPGGFKGFLDRFQASGSTNLTKFIMDQEQTEHPVKCLVYDANIPWASKVTTQFCIAGAAFFTQSCATAATYYPLYCELYEKTCLSMPSFPVMTELPKLRFPNLPSLGSSTGRYPPIIMHILGQFDNFEKADWVLFNSFDKLKEEVVDWMKKLWNAVTIGPTLPSFYLDKRVENDDEYGFNIHKPNSSSCIEWLDNKKTGSVVYVSFGSATNLSAEQIAEVADALRQNNITFLWVVKPDEQSKLPRDFTEATSEKGLVVTWCSQLEVLSHHAVGCVISHCGWNSTIEAITFGVPIVAMPQILDHIINAHFLEKVWEVGLIAKANDGGKGVTASEEICSYIREVLEGERAEEIRKNVTSLKEVANEAIDKSGSSDKHIDEFIAQLDPVYLRHRSNCN</sequence>
<reference evidence="5" key="1">
    <citation type="submission" date="2016-11" db="EMBL/GenBank/DDBJ databases">
        <title>The genome of Nicotiana attenuata.</title>
        <authorList>
            <person name="Xu S."/>
            <person name="Brockmoeller T."/>
            <person name="Gaquerel E."/>
            <person name="Navarro A."/>
            <person name="Kuhl H."/>
            <person name="Gase K."/>
            <person name="Ling Z."/>
            <person name="Zhou W."/>
            <person name="Kreitzer C."/>
            <person name="Stanke M."/>
            <person name="Tang H."/>
            <person name="Lyons E."/>
            <person name="Pandey P."/>
            <person name="Pandey S.P."/>
            <person name="Timmermann B."/>
            <person name="Baldwin I.T."/>
        </authorList>
    </citation>
    <scope>NUCLEOTIDE SEQUENCE [LARGE SCALE GENOMIC DNA]</scope>
    <source>
        <strain evidence="5">UT</strain>
    </source>
</reference>
<dbReference type="EC" id="2.4.1.-" evidence="4"/>
<dbReference type="Gramene" id="OIS99298">
    <property type="protein sequence ID" value="OIS99298"/>
    <property type="gene ID" value="A4A49_09834"/>
</dbReference>
<comment type="caution">
    <text evidence="5">The sequence shown here is derived from an EMBL/GenBank/DDBJ whole genome shotgun (WGS) entry which is preliminary data.</text>
</comment>
<dbReference type="EMBL" id="MJEQ01037190">
    <property type="protein sequence ID" value="OIS99298.1"/>
    <property type="molecule type" value="Genomic_DNA"/>
</dbReference>
<dbReference type="Pfam" id="PF00201">
    <property type="entry name" value="UDPGT"/>
    <property type="match status" value="1"/>
</dbReference>
<keyword evidence="3" id="KW-0328">Glycosyltransferase</keyword>
<name>A0A1J6IK73_NICAT</name>
<evidence type="ECO:0000256" key="4">
    <source>
        <dbReference type="RuleBase" id="RU362057"/>
    </source>
</evidence>
<dbReference type="GO" id="GO:0080043">
    <property type="term" value="F:quercetin 3-O-glucosyltransferase activity"/>
    <property type="evidence" value="ECO:0007669"/>
    <property type="project" value="TreeGrafter"/>
</dbReference>
<dbReference type="AlphaFoldDB" id="A0A1J6IK73"/>
<proteinExistence type="inferred from homology"/>
<dbReference type="SUPFAM" id="SSF53756">
    <property type="entry name" value="UDP-Glycosyltransferase/glycogen phosphorylase"/>
    <property type="match status" value="1"/>
</dbReference>
<dbReference type="GO" id="GO:0080044">
    <property type="term" value="F:quercetin 7-O-glucosyltransferase activity"/>
    <property type="evidence" value="ECO:0007669"/>
    <property type="project" value="TreeGrafter"/>
</dbReference>
<gene>
    <name evidence="5" type="primary">UGT74E2_5</name>
    <name evidence="5" type="ORF">A4A49_09834</name>
</gene>
<comment type="similarity">
    <text evidence="1 3">Belongs to the UDP-glycosyltransferase family.</text>
</comment>
<evidence type="ECO:0000313" key="6">
    <source>
        <dbReference type="Proteomes" id="UP000187609"/>
    </source>
</evidence>
<dbReference type="InterPro" id="IPR035595">
    <property type="entry name" value="UDP_glycos_trans_CS"/>
</dbReference>
<dbReference type="PROSITE" id="PS00375">
    <property type="entry name" value="UDPGT"/>
    <property type="match status" value="1"/>
</dbReference>
<dbReference type="OMA" id="YDANIPW"/>
<organism evidence="5 6">
    <name type="scientific">Nicotiana attenuata</name>
    <name type="common">Coyote tobacco</name>
    <dbReference type="NCBI Taxonomy" id="49451"/>
    <lineage>
        <taxon>Eukaryota</taxon>
        <taxon>Viridiplantae</taxon>
        <taxon>Streptophyta</taxon>
        <taxon>Embryophyta</taxon>
        <taxon>Tracheophyta</taxon>
        <taxon>Spermatophyta</taxon>
        <taxon>Magnoliopsida</taxon>
        <taxon>eudicotyledons</taxon>
        <taxon>Gunneridae</taxon>
        <taxon>Pentapetalae</taxon>
        <taxon>asterids</taxon>
        <taxon>lamiids</taxon>
        <taxon>Solanales</taxon>
        <taxon>Solanaceae</taxon>
        <taxon>Nicotianoideae</taxon>
        <taxon>Nicotianeae</taxon>
        <taxon>Nicotiana</taxon>
    </lineage>
</organism>
<dbReference type="FunFam" id="3.40.50.2000:FF:000019">
    <property type="entry name" value="Glycosyltransferase"/>
    <property type="match status" value="1"/>
</dbReference>
<dbReference type="InterPro" id="IPR002213">
    <property type="entry name" value="UDP_glucos_trans"/>
</dbReference>
<dbReference type="KEGG" id="nau:109230963"/>
<keyword evidence="6" id="KW-1185">Reference proteome</keyword>
<evidence type="ECO:0000256" key="2">
    <source>
        <dbReference type="ARBA" id="ARBA00022679"/>
    </source>
</evidence>
<dbReference type="Proteomes" id="UP000187609">
    <property type="component" value="Unassembled WGS sequence"/>
</dbReference>
<dbReference type="PANTHER" id="PTHR11926:SF1375">
    <property type="entry name" value="GLYCOSYLTRANSFERASE"/>
    <property type="match status" value="1"/>
</dbReference>
<dbReference type="SMR" id="A0A1J6IK73"/>
<evidence type="ECO:0000313" key="5">
    <source>
        <dbReference type="EMBL" id="OIS99298.1"/>
    </source>
</evidence>
<dbReference type="GeneID" id="109230963"/>
<dbReference type="CDD" id="cd03784">
    <property type="entry name" value="GT1_Gtf-like"/>
    <property type="match status" value="1"/>
</dbReference>